<dbReference type="SUPFAM" id="SSF52141">
    <property type="entry name" value="Uracil-DNA glycosylase-like"/>
    <property type="match status" value="1"/>
</dbReference>
<evidence type="ECO:0000259" key="4">
    <source>
        <dbReference type="Pfam" id="PF03167"/>
    </source>
</evidence>
<protein>
    <submittedName>
        <fullName evidence="5">TDG/mug DNA glycosylase family protein</fullName>
        <ecNumber evidence="5">3.2.2.-</ecNumber>
    </submittedName>
</protein>
<evidence type="ECO:0000313" key="6">
    <source>
        <dbReference type="Proteomes" id="UP000737402"/>
    </source>
</evidence>
<keyword evidence="3" id="KW-0234">DNA repair</keyword>
<dbReference type="CDD" id="cd10028">
    <property type="entry name" value="UDG-F2_TDG_MUG"/>
    <property type="match status" value="1"/>
</dbReference>
<dbReference type="RefSeq" id="WP_204418340.1">
    <property type="nucleotide sequence ID" value="NZ_JAFBED010000008.1"/>
</dbReference>
<dbReference type="Gene3D" id="3.40.470.10">
    <property type="entry name" value="Uracil-DNA glycosylase-like domain"/>
    <property type="match status" value="1"/>
</dbReference>
<dbReference type="InterPro" id="IPR036895">
    <property type="entry name" value="Uracil-DNA_glycosylase-like_sf"/>
</dbReference>
<feature type="domain" description="Uracil-DNA glycosylase-like" evidence="4">
    <location>
        <begin position="7"/>
        <end position="153"/>
    </location>
</feature>
<keyword evidence="2 5" id="KW-0378">Hydrolase</keyword>
<name>A0ABS2P3M9_9BACI</name>
<sequence>MDFIYDHIKKDLEILFVGFNPSIRSGETGHHYANPNNRFWTILHQAGITPRKYAPTEDFKLLDLNFGLTNIVSRPTVGAADITREEYRTGREELKRKIELNKPKIVCFVGKGVYQEYSGQRKIAWGIQDNPVVPGTIDFVAPSSSGLVRMKLEEIVAIYSELDSLRK</sequence>
<dbReference type="EMBL" id="JAFBED010000008">
    <property type="protein sequence ID" value="MBM7621565.1"/>
    <property type="molecule type" value="Genomic_DNA"/>
</dbReference>
<reference evidence="5 6" key="1">
    <citation type="submission" date="2021-01" db="EMBL/GenBank/DDBJ databases">
        <title>Genomic Encyclopedia of Type Strains, Phase IV (KMG-IV): sequencing the most valuable type-strain genomes for metagenomic binning, comparative biology and taxonomic classification.</title>
        <authorList>
            <person name="Goeker M."/>
        </authorList>
    </citation>
    <scope>NUCLEOTIDE SEQUENCE [LARGE SCALE GENOMIC DNA]</scope>
    <source>
        <strain evidence="5 6">DSM 25879</strain>
    </source>
</reference>
<dbReference type="EC" id="3.2.2.-" evidence="5"/>
<evidence type="ECO:0000256" key="2">
    <source>
        <dbReference type="ARBA" id="ARBA00022801"/>
    </source>
</evidence>
<comment type="caution">
    <text evidence="5">The sequence shown here is derived from an EMBL/GenBank/DDBJ whole genome shotgun (WGS) entry which is preliminary data.</text>
</comment>
<accession>A0ABS2P3M9</accession>
<dbReference type="InterPro" id="IPR005122">
    <property type="entry name" value="Uracil-DNA_glycosylase-like"/>
</dbReference>
<keyword evidence="1" id="KW-0227">DNA damage</keyword>
<evidence type="ECO:0000256" key="1">
    <source>
        <dbReference type="ARBA" id="ARBA00022763"/>
    </source>
</evidence>
<evidence type="ECO:0000313" key="5">
    <source>
        <dbReference type="EMBL" id="MBM7621565.1"/>
    </source>
</evidence>
<proteinExistence type="predicted"/>
<dbReference type="PANTHER" id="PTHR12159:SF9">
    <property type="entry name" value="G_T MISMATCH-SPECIFIC THYMINE DNA GLYCOSYLASE"/>
    <property type="match status" value="1"/>
</dbReference>
<organism evidence="5 6">
    <name type="scientific">Sutcliffiella tianshenii</name>
    <dbReference type="NCBI Taxonomy" id="1463404"/>
    <lineage>
        <taxon>Bacteria</taxon>
        <taxon>Bacillati</taxon>
        <taxon>Bacillota</taxon>
        <taxon>Bacilli</taxon>
        <taxon>Bacillales</taxon>
        <taxon>Bacillaceae</taxon>
        <taxon>Sutcliffiella</taxon>
    </lineage>
</organism>
<dbReference type="Pfam" id="PF03167">
    <property type="entry name" value="UDG"/>
    <property type="match status" value="1"/>
</dbReference>
<dbReference type="Proteomes" id="UP000737402">
    <property type="component" value="Unassembled WGS sequence"/>
</dbReference>
<evidence type="ECO:0000256" key="3">
    <source>
        <dbReference type="ARBA" id="ARBA00023204"/>
    </source>
</evidence>
<dbReference type="GO" id="GO:0016798">
    <property type="term" value="F:hydrolase activity, acting on glycosyl bonds"/>
    <property type="evidence" value="ECO:0007669"/>
    <property type="project" value="UniProtKB-KW"/>
</dbReference>
<keyword evidence="5" id="KW-0326">Glycosidase</keyword>
<dbReference type="PANTHER" id="PTHR12159">
    <property type="entry name" value="G/T AND G/U MISMATCH-SPECIFIC DNA GLYCOSYLASE"/>
    <property type="match status" value="1"/>
</dbReference>
<gene>
    <name evidence="5" type="ORF">JOC95_003454</name>
</gene>
<dbReference type="InterPro" id="IPR015637">
    <property type="entry name" value="MUG/TDG"/>
</dbReference>
<keyword evidence="6" id="KW-1185">Reference proteome</keyword>